<comment type="function">
    <text evidence="11">Catalyzes the attachment of glutamate to tRNA(Glu) in a two-step reaction: glutamate is first activated by ATP to form Glu-AMP and then transferred to the acceptor end of tRNA(Glu).</text>
</comment>
<feature type="binding site" evidence="11">
    <location>
        <position position="254"/>
    </location>
    <ligand>
        <name>ATP</name>
        <dbReference type="ChEBI" id="CHEBI:30616"/>
    </ligand>
</feature>
<feature type="domain" description="Glutamyl/glutaminyl-tRNA synthetase class Ib catalytic" evidence="12">
    <location>
        <begin position="4"/>
        <end position="321"/>
    </location>
</feature>
<dbReference type="InterPro" id="IPR008925">
    <property type="entry name" value="aa_tRNA-synth_I_cd-bd_sf"/>
</dbReference>
<dbReference type="EC" id="6.1.1.17" evidence="11"/>
<dbReference type="FunFam" id="3.40.50.620:FF:000007">
    <property type="entry name" value="Glutamate--tRNA ligase"/>
    <property type="match status" value="1"/>
</dbReference>
<dbReference type="Proteomes" id="UP001163687">
    <property type="component" value="Chromosome"/>
</dbReference>
<dbReference type="Gene3D" id="1.10.10.350">
    <property type="match status" value="1"/>
</dbReference>
<evidence type="ECO:0000256" key="8">
    <source>
        <dbReference type="ARBA" id="ARBA00022917"/>
    </source>
</evidence>
<keyword evidence="4 11" id="KW-0963">Cytoplasm</keyword>
<dbReference type="InterPro" id="IPR000924">
    <property type="entry name" value="Glu/Gln-tRNA-synth"/>
</dbReference>
<dbReference type="Gene3D" id="3.40.50.620">
    <property type="entry name" value="HUPs"/>
    <property type="match status" value="1"/>
</dbReference>
<keyword evidence="6 11" id="KW-0547">Nucleotide-binding</keyword>
<dbReference type="InterPro" id="IPR033910">
    <property type="entry name" value="GluRS_core"/>
</dbReference>
<evidence type="ECO:0000256" key="1">
    <source>
        <dbReference type="ARBA" id="ARBA00004496"/>
    </source>
</evidence>
<evidence type="ECO:0000256" key="9">
    <source>
        <dbReference type="ARBA" id="ARBA00023146"/>
    </source>
</evidence>
<dbReference type="PROSITE" id="PS00178">
    <property type="entry name" value="AA_TRNA_LIGASE_I"/>
    <property type="match status" value="1"/>
</dbReference>
<dbReference type="NCBIfam" id="TIGR00464">
    <property type="entry name" value="gltX_bact"/>
    <property type="match status" value="1"/>
</dbReference>
<dbReference type="GO" id="GO:0000049">
    <property type="term" value="F:tRNA binding"/>
    <property type="evidence" value="ECO:0007669"/>
    <property type="project" value="InterPro"/>
</dbReference>
<evidence type="ECO:0000313" key="14">
    <source>
        <dbReference type="EMBL" id="BDG61962.1"/>
    </source>
</evidence>
<dbReference type="InterPro" id="IPR004527">
    <property type="entry name" value="Glu-tRNA-ligase_bac/mito"/>
</dbReference>
<comment type="caution">
    <text evidence="11">Lacks conserved residue(s) required for the propagation of feature annotation.</text>
</comment>
<comment type="subcellular location">
    <subcellularLocation>
        <location evidence="1 11">Cytoplasm</location>
    </subcellularLocation>
</comment>
<dbReference type="AlphaFoldDB" id="A0AA35CPV3"/>
<proteinExistence type="inferred from homology"/>
<dbReference type="GO" id="GO:0006424">
    <property type="term" value="P:glutamyl-tRNA aminoacylation"/>
    <property type="evidence" value="ECO:0007669"/>
    <property type="project" value="UniProtKB-UniRule"/>
</dbReference>
<evidence type="ECO:0000256" key="3">
    <source>
        <dbReference type="ARBA" id="ARBA00011245"/>
    </source>
</evidence>
<gene>
    <name evidence="11 14" type="primary">gltX</name>
    <name evidence="14" type="ORF">caldi_30520</name>
</gene>
<dbReference type="SUPFAM" id="SSF52374">
    <property type="entry name" value="Nucleotidylyl transferase"/>
    <property type="match status" value="1"/>
</dbReference>
<keyword evidence="9 11" id="KW-0030">Aminoacyl-tRNA synthetase</keyword>
<dbReference type="InterPro" id="IPR049940">
    <property type="entry name" value="GluQ/Sye"/>
</dbReference>
<dbReference type="InterPro" id="IPR001412">
    <property type="entry name" value="aa-tRNA-synth_I_CS"/>
</dbReference>
<reference evidence="14" key="1">
    <citation type="submission" date="2022-03" db="EMBL/GenBank/DDBJ databases">
        <title>Complete genome sequence of Caldinitratiruptor microaerophilus.</title>
        <authorList>
            <person name="Mukaiyama R."/>
            <person name="Nishiyama T."/>
            <person name="Ueda K."/>
        </authorList>
    </citation>
    <scope>NUCLEOTIDE SEQUENCE</scope>
    <source>
        <strain evidence="14">JCM 16183</strain>
    </source>
</reference>
<dbReference type="GO" id="GO:0008270">
    <property type="term" value="F:zinc ion binding"/>
    <property type="evidence" value="ECO:0007669"/>
    <property type="project" value="InterPro"/>
</dbReference>
<name>A0AA35CPV3_9FIRM</name>
<feature type="short sequence motif" description="'HIGH' region" evidence="11">
    <location>
        <begin position="10"/>
        <end position="20"/>
    </location>
</feature>
<dbReference type="HAMAP" id="MF_00022">
    <property type="entry name" value="Glu_tRNA_synth_type1"/>
    <property type="match status" value="1"/>
</dbReference>
<keyword evidence="5 11" id="KW-0436">Ligase</keyword>
<dbReference type="InterPro" id="IPR020058">
    <property type="entry name" value="Glu/Gln-tRNA-synth_Ib_cat-dom"/>
</dbReference>
<dbReference type="Pfam" id="PF19269">
    <property type="entry name" value="Anticodon_2"/>
    <property type="match status" value="1"/>
</dbReference>
<dbReference type="InterPro" id="IPR045462">
    <property type="entry name" value="aa-tRNA-synth_I_cd-bd"/>
</dbReference>
<dbReference type="GO" id="GO:0005829">
    <property type="term" value="C:cytosol"/>
    <property type="evidence" value="ECO:0007669"/>
    <property type="project" value="TreeGrafter"/>
</dbReference>
<dbReference type="PRINTS" id="PR00987">
    <property type="entry name" value="TRNASYNTHGLU"/>
</dbReference>
<keyword evidence="7 11" id="KW-0067">ATP-binding</keyword>
<evidence type="ECO:0000259" key="12">
    <source>
        <dbReference type="Pfam" id="PF00749"/>
    </source>
</evidence>
<evidence type="ECO:0000256" key="6">
    <source>
        <dbReference type="ARBA" id="ARBA00022741"/>
    </source>
</evidence>
<protein>
    <recommendedName>
        <fullName evidence="11">Glutamate--tRNA ligase</fullName>
        <ecNumber evidence="11">6.1.1.17</ecNumber>
    </recommendedName>
    <alternativeName>
        <fullName evidence="11">Glutamyl-tRNA synthetase</fullName>
        <shortName evidence="11">GluRS</shortName>
    </alternativeName>
</protein>
<evidence type="ECO:0000256" key="11">
    <source>
        <dbReference type="HAMAP-Rule" id="MF_00022"/>
    </source>
</evidence>
<dbReference type="Pfam" id="PF00749">
    <property type="entry name" value="tRNA-synt_1c"/>
    <property type="match status" value="1"/>
</dbReference>
<dbReference type="PANTHER" id="PTHR43311">
    <property type="entry name" value="GLUTAMATE--TRNA LIGASE"/>
    <property type="match status" value="1"/>
</dbReference>
<evidence type="ECO:0000256" key="10">
    <source>
        <dbReference type="ARBA" id="ARBA00048351"/>
    </source>
</evidence>
<comment type="catalytic activity">
    <reaction evidence="10 11">
        <text>tRNA(Glu) + L-glutamate + ATP = L-glutamyl-tRNA(Glu) + AMP + diphosphate</text>
        <dbReference type="Rhea" id="RHEA:23540"/>
        <dbReference type="Rhea" id="RHEA-COMP:9663"/>
        <dbReference type="Rhea" id="RHEA-COMP:9680"/>
        <dbReference type="ChEBI" id="CHEBI:29985"/>
        <dbReference type="ChEBI" id="CHEBI:30616"/>
        <dbReference type="ChEBI" id="CHEBI:33019"/>
        <dbReference type="ChEBI" id="CHEBI:78442"/>
        <dbReference type="ChEBI" id="CHEBI:78520"/>
        <dbReference type="ChEBI" id="CHEBI:456215"/>
        <dbReference type="EC" id="6.1.1.17"/>
    </reaction>
</comment>
<evidence type="ECO:0000256" key="4">
    <source>
        <dbReference type="ARBA" id="ARBA00022490"/>
    </source>
</evidence>
<evidence type="ECO:0000256" key="5">
    <source>
        <dbReference type="ARBA" id="ARBA00022598"/>
    </source>
</evidence>
<dbReference type="PANTHER" id="PTHR43311:SF2">
    <property type="entry name" value="GLUTAMATE--TRNA LIGASE, MITOCHONDRIAL-RELATED"/>
    <property type="match status" value="1"/>
</dbReference>
<evidence type="ECO:0000313" key="15">
    <source>
        <dbReference type="Proteomes" id="UP001163687"/>
    </source>
</evidence>
<feature type="domain" description="Aminoacyl-tRNA synthetase class I anticodon-binding" evidence="13">
    <location>
        <begin position="334"/>
        <end position="480"/>
    </location>
</feature>
<dbReference type="InterPro" id="IPR014729">
    <property type="entry name" value="Rossmann-like_a/b/a_fold"/>
</dbReference>
<dbReference type="GO" id="GO:0005524">
    <property type="term" value="F:ATP binding"/>
    <property type="evidence" value="ECO:0007669"/>
    <property type="project" value="UniProtKB-UniRule"/>
</dbReference>
<evidence type="ECO:0000256" key="2">
    <source>
        <dbReference type="ARBA" id="ARBA00007894"/>
    </source>
</evidence>
<keyword evidence="8 11" id="KW-0648">Protein biosynthesis</keyword>
<dbReference type="CDD" id="cd00808">
    <property type="entry name" value="GluRS_core"/>
    <property type="match status" value="1"/>
</dbReference>
<evidence type="ECO:0000256" key="7">
    <source>
        <dbReference type="ARBA" id="ARBA00022840"/>
    </source>
</evidence>
<dbReference type="InterPro" id="IPR020751">
    <property type="entry name" value="aa-tRNA-synth_I_codon-bd_sub2"/>
</dbReference>
<dbReference type="EMBL" id="AP025628">
    <property type="protein sequence ID" value="BDG61962.1"/>
    <property type="molecule type" value="Genomic_DNA"/>
</dbReference>
<sequence>MSEMRLRFAPSPTGPIHVGNAHTMLFNWLMARSQGATFVLRFEDTDRERSRPEWEEVILSEMKWLGLDWDEGPDIGGPYAPYRQMGRLDLYREYFERLKAAGAVYPCYCTPEELAAERAEADRRKVPYKYSRRCLRLTDEERRRLEAEGRRPAWRLKVPDGEVVAYEDLIRGRIEFPTDSIGDPILVRSSGIPVYNFTVVVDDITMRITDVVRGEGHISNTPVQVLIYRALGVEPPRFAHVSHLLNAERGKISKRKGEMSVTEFRERGILAPALFNYLALLGWTPEGEGREILSREEIIREFDIRKVSKAAAVFDETKLEWMNGVYIRRMSPEELAEHALPFVTGAGLASEEDLRRRWPWFVHLISQLQERINTLAEVPGYVDFFFRDEIEYDDKAVRKFLSPPPADFFRQVAGALETVEWTVPAIEAAVRGLQAASGLEVKAALQPIRAAVTGRTVSPPLFDTIYLLGRERALARLRRWLA</sequence>
<organism evidence="14 15">
    <name type="scientific">Caldinitratiruptor microaerophilus</name>
    <dbReference type="NCBI Taxonomy" id="671077"/>
    <lineage>
        <taxon>Bacteria</taxon>
        <taxon>Bacillati</taxon>
        <taxon>Bacillota</taxon>
        <taxon>Clostridia</taxon>
        <taxon>Eubacteriales</taxon>
        <taxon>Symbiobacteriaceae</taxon>
        <taxon>Caldinitratiruptor</taxon>
    </lineage>
</organism>
<evidence type="ECO:0000259" key="13">
    <source>
        <dbReference type="Pfam" id="PF19269"/>
    </source>
</evidence>
<keyword evidence="15" id="KW-1185">Reference proteome</keyword>
<feature type="short sequence motif" description="'KMSKS' region" evidence="11">
    <location>
        <begin position="251"/>
        <end position="255"/>
    </location>
</feature>
<accession>A0AA35CPV3</accession>
<dbReference type="KEGG" id="cmic:caldi_30520"/>
<comment type="subunit">
    <text evidence="3 11">Monomer.</text>
</comment>
<dbReference type="SUPFAM" id="SSF48163">
    <property type="entry name" value="An anticodon-binding domain of class I aminoacyl-tRNA synthetases"/>
    <property type="match status" value="1"/>
</dbReference>
<dbReference type="GO" id="GO:0004818">
    <property type="term" value="F:glutamate-tRNA ligase activity"/>
    <property type="evidence" value="ECO:0007669"/>
    <property type="project" value="UniProtKB-UniRule"/>
</dbReference>
<comment type="similarity">
    <text evidence="2 11">Belongs to the class-I aminoacyl-tRNA synthetase family. Glutamate--tRNA ligase type 1 subfamily.</text>
</comment>